<evidence type="ECO:0000313" key="2">
    <source>
        <dbReference type="Proteomes" id="UP001057375"/>
    </source>
</evidence>
<comment type="caution">
    <text evidence="1">The sequence shown here is derived from an EMBL/GenBank/DDBJ whole genome shotgun (WGS) entry which is preliminary data.</text>
</comment>
<evidence type="ECO:0000313" key="1">
    <source>
        <dbReference type="EMBL" id="GKT37873.1"/>
    </source>
</evidence>
<dbReference type="Proteomes" id="UP001057375">
    <property type="component" value="Unassembled WGS sequence"/>
</dbReference>
<name>A0ABQ5L1N0_9EUKA</name>
<dbReference type="EMBL" id="BQXS01005380">
    <property type="protein sequence ID" value="GKT37873.1"/>
    <property type="molecule type" value="Genomic_DNA"/>
</dbReference>
<sequence length="78" mass="8759">MPQDNDHDISPENAIAILETTAGTPEYVAARKDLDPALSNVTYRIFQRGLNPQTGEFYLDMGHVDDVMRTRDMIYSGV</sequence>
<proteinExistence type="predicted"/>
<keyword evidence="2" id="KW-1185">Reference proteome</keyword>
<gene>
    <name evidence="1" type="ORF">ADUPG1_003811</name>
</gene>
<reference evidence="1" key="1">
    <citation type="submission" date="2022-03" db="EMBL/GenBank/DDBJ databases">
        <title>Draft genome sequence of Aduncisulcus paluster, a free-living microaerophilic Fornicata.</title>
        <authorList>
            <person name="Yuyama I."/>
            <person name="Kume K."/>
            <person name="Tamura T."/>
            <person name="Inagaki Y."/>
            <person name="Hashimoto T."/>
        </authorList>
    </citation>
    <scope>NUCLEOTIDE SEQUENCE</scope>
    <source>
        <strain evidence="1">NY0171</strain>
    </source>
</reference>
<protein>
    <submittedName>
        <fullName evidence="1">Uncharacterized protein</fullName>
    </submittedName>
</protein>
<organism evidence="1 2">
    <name type="scientific">Aduncisulcus paluster</name>
    <dbReference type="NCBI Taxonomy" id="2918883"/>
    <lineage>
        <taxon>Eukaryota</taxon>
        <taxon>Metamonada</taxon>
        <taxon>Carpediemonas-like organisms</taxon>
        <taxon>Aduncisulcus</taxon>
    </lineage>
</organism>
<accession>A0ABQ5L1N0</accession>